<feature type="domain" description="DUF202" evidence="7">
    <location>
        <begin position="14"/>
        <end position="83"/>
    </location>
</feature>
<protein>
    <recommendedName>
        <fullName evidence="7">DUF202 domain-containing protein</fullName>
    </recommendedName>
</protein>
<evidence type="ECO:0000313" key="9">
    <source>
        <dbReference type="Proteomes" id="UP000772434"/>
    </source>
</evidence>
<dbReference type="PANTHER" id="PTHR34187:SF2">
    <property type="entry name" value="DUF202 DOMAIN-CONTAINING PROTEIN"/>
    <property type="match status" value="1"/>
</dbReference>
<keyword evidence="2" id="KW-1003">Cell membrane</keyword>
<feature type="transmembrane region" description="Helical" evidence="6">
    <location>
        <begin position="63"/>
        <end position="83"/>
    </location>
</feature>
<keyword evidence="5 6" id="KW-0472">Membrane</keyword>
<dbReference type="EMBL" id="JADNRY010000031">
    <property type="protein sequence ID" value="KAF9071537.1"/>
    <property type="molecule type" value="Genomic_DNA"/>
</dbReference>
<evidence type="ECO:0000256" key="2">
    <source>
        <dbReference type="ARBA" id="ARBA00022475"/>
    </source>
</evidence>
<gene>
    <name evidence="8" type="ORF">BDP27DRAFT_1219048</name>
</gene>
<dbReference type="OrthoDB" id="5525680at2759"/>
<dbReference type="PANTHER" id="PTHR34187">
    <property type="entry name" value="FGR18P"/>
    <property type="match status" value="1"/>
</dbReference>
<sequence length="127" mass="13777">MQALVVQNVGSTARDYLFLERNFLSHLKLALLFSVLSSSLLLHARLVPDSGEHSSGSSVNLPLAGLQFAAAMLAIFGGLWEYLVGYRDFFDMRPFNVAGTMPHLAAMVAIIAIILVTCVVLLADNKL</sequence>
<dbReference type="GO" id="GO:0005886">
    <property type="term" value="C:plasma membrane"/>
    <property type="evidence" value="ECO:0007669"/>
    <property type="project" value="UniProtKB-SubCell"/>
</dbReference>
<dbReference type="InterPro" id="IPR003807">
    <property type="entry name" value="DUF202"/>
</dbReference>
<reference evidence="8" key="1">
    <citation type="submission" date="2020-11" db="EMBL/GenBank/DDBJ databases">
        <authorList>
            <consortium name="DOE Joint Genome Institute"/>
            <person name="Ahrendt S."/>
            <person name="Riley R."/>
            <person name="Andreopoulos W."/>
            <person name="Labutti K."/>
            <person name="Pangilinan J."/>
            <person name="Ruiz-Duenas F.J."/>
            <person name="Barrasa J.M."/>
            <person name="Sanchez-Garcia M."/>
            <person name="Camarero S."/>
            <person name="Miyauchi S."/>
            <person name="Serrano A."/>
            <person name="Linde D."/>
            <person name="Babiker R."/>
            <person name="Drula E."/>
            <person name="Ayuso-Fernandez I."/>
            <person name="Pacheco R."/>
            <person name="Padilla G."/>
            <person name="Ferreira P."/>
            <person name="Barriuso J."/>
            <person name="Kellner H."/>
            <person name="Castanera R."/>
            <person name="Alfaro M."/>
            <person name="Ramirez L."/>
            <person name="Pisabarro A.G."/>
            <person name="Kuo A."/>
            <person name="Tritt A."/>
            <person name="Lipzen A."/>
            <person name="He G."/>
            <person name="Yan M."/>
            <person name="Ng V."/>
            <person name="Cullen D."/>
            <person name="Martin F."/>
            <person name="Rosso M.-N."/>
            <person name="Henrissat B."/>
            <person name="Hibbett D."/>
            <person name="Martinez A.T."/>
            <person name="Grigoriev I.V."/>
        </authorList>
    </citation>
    <scope>NUCLEOTIDE SEQUENCE</scope>
    <source>
        <strain evidence="8">AH 40177</strain>
    </source>
</reference>
<evidence type="ECO:0000313" key="8">
    <source>
        <dbReference type="EMBL" id="KAF9071537.1"/>
    </source>
</evidence>
<evidence type="ECO:0000256" key="4">
    <source>
        <dbReference type="ARBA" id="ARBA00022989"/>
    </source>
</evidence>
<evidence type="ECO:0000256" key="6">
    <source>
        <dbReference type="SAM" id="Phobius"/>
    </source>
</evidence>
<evidence type="ECO:0000256" key="3">
    <source>
        <dbReference type="ARBA" id="ARBA00022692"/>
    </source>
</evidence>
<feature type="transmembrane region" description="Helical" evidence="6">
    <location>
        <begin position="23"/>
        <end position="42"/>
    </location>
</feature>
<evidence type="ECO:0000256" key="5">
    <source>
        <dbReference type="ARBA" id="ARBA00023136"/>
    </source>
</evidence>
<accession>A0A9P5UA06</accession>
<dbReference type="InterPro" id="IPR052053">
    <property type="entry name" value="IM_YidH-like"/>
</dbReference>
<evidence type="ECO:0000256" key="1">
    <source>
        <dbReference type="ARBA" id="ARBA00004651"/>
    </source>
</evidence>
<organism evidence="8 9">
    <name type="scientific">Rhodocollybia butyracea</name>
    <dbReference type="NCBI Taxonomy" id="206335"/>
    <lineage>
        <taxon>Eukaryota</taxon>
        <taxon>Fungi</taxon>
        <taxon>Dikarya</taxon>
        <taxon>Basidiomycota</taxon>
        <taxon>Agaricomycotina</taxon>
        <taxon>Agaricomycetes</taxon>
        <taxon>Agaricomycetidae</taxon>
        <taxon>Agaricales</taxon>
        <taxon>Marasmiineae</taxon>
        <taxon>Omphalotaceae</taxon>
        <taxon>Rhodocollybia</taxon>
    </lineage>
</organism>
<proteinExistence type="predicted"/>
<evidence type="ECO:0000259" key="7">
    <source>
        <dbReference type="Pfam" id="PF02656"/>
    </source>
</evidence>
<keyword evidence="4 6" id="KW-1133">Transmembrane helix</keyword>
<keyword evidence="9" id="KW-1185">Reference proteome</keyword>
<name>A0A9P5UA06_9AGAR</name>
<dbReference type="AlphaFoldDB" id="A0A9P5UA06"/>
<dbReference type="Pfam" id="PF02656">
    <property type="entry name" value="DUF202"/>
    <property type="match status" value="1"/>
</dbReference>
<dbReference type="Proteomes" id="UP000772434">
    <property type="component" value="Unassembled WGS sequence"/>
</dbReference>
<comment type="caution">
    <text evidence="8">The sequence shown here is derived from an EMBL/GenBank/DDBJ whole genome shotgun (WGS) entry which is preliminary data.</text>
</comment>
<feature type="transmembrane region" description="Helical" evidence="6">
    <location>
        <begin position="103"/>
        <end position="123"/>
    </location>
</feature>
<comment type="subcellular location">
    <subcellularLocation>
        <location evidence="1">Cell membrane</location>
        <topology evidence="1">Multi-pass membrane protein</topology>
    </subcellularLocation>
</comment>
<keyword evidence="3 6" id="KW-0812">Transmembrane</keyword>